<feature type="compositionally biased region" description="Pro residues" evidence="1">
    <location>
        <begin position="156"/>
        <end position="166"/>
    </location>
</feature>
<comment type="caution">
    <text evidence="2">The sequence shown here is derived from an EMBL/GenBank/DDBJ whole genome shotgun (WGS) entry which is preliminary data.</text>
</comment>
<feature type="region of interest" description="Disordered" evidence="1">
    <location>
        <begin position="235"/>
        <end position="291"/>
    </location>
</feature>
<evidence type="ECO:0000313" key="2">
    <source>
        <dbReference type="EMBL" id="KAG2111195.1"/>
    </source>
</evidence>
<proteinExistence type="predicted"/>
<name>A0A9P7F983_9AGAM</name>
<dbReference type="EMBL" id="JABBWM010000018">
    <property type="protein sequence ID" value="KAG2111195.1"/>
    <property type="molecule type" value="Genomic_DNA"/>
</dbReference>
<feature type="compositionally biased region" description="Polar residues" evidence="1">
    <location>
        <begin position="133"/>
        <end position="142"/>
    </location>
</feature>
<dbReference type="Proteomes" id="UP000823399">
    <property type="component" value="Unassembled WGS sequence"/>
</dbReference>
<feature type="compositionally biased region" description="Basic and acidic residues" evidence="1">
    <location>
        <begin position="239"/>
        <end position="254"/>
    </location>
</feature>
<dbReference type="AlphaFoldDB" id="A0A9P7F983"/>
<protein>
    <submittedName>
        <fullName evidence="2">Uncharacterized protein</fullName>
    </submittedName>
</protein>
<reference evidence="2" key="1">
    <citation type="journal article" date="2020" name="New Phytol.">
        <title>Comparative genomics reveals dynamic genome evolution in host specialist ectomycorrhizal fungi.</title>
        <authorList>
            <person name="Lofgren L.A."/>
            <person name="Nguyen N.H."/>
            <person name="Vilgalys R."/>
            <person name="Ruytinx J."/>
            <person name="Liao H.L."/>
            <person name="Branco S."/>
            <person name="Kuo A."/>
            <person name="LaButti K."/>
            <person name="Lipzen A."/>
            <person name="Andreopoulos W."/>
            <person name="Pangilinan J."/>
            <person name="Riley R."/>
            <person name="Hundley H."/>
            <person name="Na H."/>
            <person name="Barry K."/>
            <person name="Grigoriev I.V."/>
            <person name="Stajich J.E."/>
            <person name="Kennedy P.G."/>
        </authorList>
    </citation>
    <scope>NUCLEOTIDE SEQUENCE</scope>
    <source>
        <strain evidence="2">FC423</strain>
    </source>
</reference>
<accession>A0A9P7F983</accession>
<evidence type="ECO:0000313" key="3">
    <source>
        <dbReference type="Proteomes" id="UP000823399"/>
    </source>
</evidence>
<organism evidence="2 3">
    <name type="scientific">Suillus discolor</name>
    <dbReference type="NCBI Taxonomy" id="1912936"/>
    <lineage>
        <taxon>Eukaryota</taxon>
        <taxon>Fungi</taxon>
        <taxon>Dikarya</taxon>
        <taxon>Basidiomycota</taxon>
        <taxon>Agaricomycotina</taxon>
        <taxon>Agaricomycetes</taxon>
        <taxon>Agaricomycetidae</taxon>
        <taxon>Boletales</taxon>
        <taxon>Suillineae</taxon>
        <taxon>Suillaceae</taxon>
        <taxon>Suillus</taxon>
    </lineage>
</organism>
<dbReference type="OrthoDB" id="3363386at2759"/>
<dbReference type="GeneID" id="64703557"/>
<dbReference type="RefSeq" id="XP_041294554.1">
    <property type="nucleotide sequence ID" value="XM_041441298.1"/>
</dbReference>
<feature type="region of interest" description="Disordered" evidence="1">
    <location>
        <begin position="120"/>
        <end position="177"/>
    </location>
</feature>
<evidence type="ECO:0000256" key="1">
    <source>
        <dbReference type="SAM" id="MobiDB-lite"/>
    </source>
</evidence>
<sequence length="291" mass="31413">MTAVLRSPTQSPVLAVSSNSSCSHMHNASVPMRRIRFAPLPEPTAQVDNSNPIIDSHSRALSSLSSDIVDVQRNASSKSKPKSSLSRQFNLFKRSSTDSTAHDPQLYDFGVPLSRSASIPIPSNDNKPRYFSTAPSTNSLCSGGNHHAMPQNHFPSPSPSSFPPTSPSTRPKVPTNGMHMLNGRIYGSKRRPLTNLFANVRDEPEFVEWGYGGMGSISCSSDSKYSALAKGTPALLSDGHSRKVSDGARERKDSVGVSDLAGGDSDDGSGMEWVRRRRQRREGLAARGNTC</sequence>
<gene>
    <name evidence="2" type="ORF">F5147DRAFT_771925</name>
</gene>
<keyword evidence="3" id="KW-1185">Reference proteome</keyword>